<evidence type="ECO:0000256" key="1">
    <source>
        <dbReference type="SAM" id="MobiDB-lite"/>
    </source>
</evidence>
<feature type="region of interest" description="Disordered" evidence="1">
    <location>
        <begin position="1"/>
        <end position="60"/>
    </location>
</feature>
<keyword evidence="3" id="KW-1185">Reference proteome</keyword>
<dbReference type="GeneID" id="93101130"/>
<comment type="caution">
    <text evidence="2">The sequence shown here is derived from an EMBL/GenBank/DDBJ whole genome shotgun (WGS) entry which is preliminary data.</text>
</comment>
<reference evidence="2 3" key="1">
    <citation type="submission" date="2020-08" db="EMBL/GenBank/DDBJ databases">
        <title>Genomic Encyclopedia of Type Strains, Phase IV (KMG-IV): sequencing the most valuable type-strain genomes for metagenomic binning, comparative biology and taxonomic classification.</title>
        <authorList>
            <person name="Goeker M."/>
        </authorList>
    </citation>
    <scope>NUCLEOTIDE SEQUENCE [LARGE SCALE GENOMIC DNA]</scope>
    <source>
        <strain evidence="2 3">DSM 105721</strain>
    </source>
</reference>
<gene>
    <name evidence="2" type="ORF">GGR14_000676</name>
</gene>
<accession>A0A7W6HUD3</accession>
<dbReference type="RefSeq" id="WP_124318515.1">
    <property type="nucleotide sequence ID" value="NZ_AP028155.1"/>
</dbReference>
<dbReference type="OrthoDB" id="1097357at2"/>
<proteinExistence type="predicted"/>
<protein>
    <submittedName>
        <fullName evidence="2">Uncharacterized protein</fullName>
    </submittedName>
</protein>
<name>A0A7W6HUD3_9BACT</name>
<sequence>MKEREEKKTRATSGDRYARNIPSKQDKSWVGEHQMQQEQFDKTEFKKREAKKHPGRRICH</sequence>
<feature type="compositionally biased region" description="Basic residues" evidence="1">
    <location>
        <begin position="48"/>
        <end position="60"/>
    </location>
</feature>
<dbReference type="Proteomes" id="UP000546007">
    <property type="component" value="Unassembled WGS sequence"/>
</dbReference>
<dbReference type="AlphaFoldDB" id="A0A7W6HUD3"/>
<evidence type="ECO:0000313" key="3">
    <source>
        <dbReference type="Proteomes" id="UP000546007"/>
    </source>
</evidence>
<dbReference type="EMBL" id="JACIES010000001">
    <property type="protein sequence ID" value="MBB4024915.1"/>
    <property type="molecule type" value="Genomic_DNA"/>
</dbReference>
<organism evidence="2 3">
    <name type="scientific">Butyricimonas faecihominis</name>
    <dbReference type="NCBI Taxonomy" id="1472416"/>
    <lineage>
        <taxon>Bacteria</taxon>
        <taxon>Pseudomonadati</taxon>
        <taxon>Bacteroidota</taxon>
        <taxon>Bacteroidia</taxon>
        <taxon>Bacteroidales</taxon>
        <taxon>Odoribacteraceae</taxon>
        <taxon>Butyricimonas</taxon>
    </lineage>
</organism>
<evidence type="ECO:0000313" key="2">
    <source>
        <dbReference type="EMBL" id="MBB4024915.1"/>
    </source>
</evidence>